<dbReference type="Proteomes" id="UP000176951">
    <property type="component" value="Unassembled WGS sequence"/>
</dbReference>
<dbReference type="PIRSF" id="PIRSF029347">
    <property type="entry name" value="RecF"/>
    <property type="match status" value="1"/>
</dbReference>
<feature type="domain" description="ATPase AAA-type core" evidence="1">
    <location>
        <begin position="25"/>
        <end position="337"/>
    </location>
</feature>
<comment type="caution">
    <text evidence="2">The sequence shown here is derived from an EMBL/GenBank/DDBJ whole genome shotgun (WGS) entry which is preliminary data.</text>
</comment>
<dbReference type="GO" id="GO:0016887">
    <property type="term" value="F:ATP hydrolysis activity"/>
    <property type="evidence" value="ECO:0007669"/>
    <property type="project" value="InterPro"/>
</dbReference>
<sequence length="388" mass="43634">MINQIRIENFRSIKSATVFLPSFGAIVGKNASGKTNLVHAISFARALVTGRSTLEAQKKITILPHELLNISKDSTGDQNIYFSFDIESSGQKKYCLEFSMQLNDNGENSIADVSEFHIVMERLFRIISEKKKNKIYERSGSKLRDALDKDIPLKVESTKLVLALYNQPDVNQVRLSFARIRIPEPESISSRELLVLSGVPPVKTRGLAHLLLSLQRTDPEAFEKFKNIAKDLVPSITTLENTQIEGGDPEQPTYLFLFSEQNLTSKLSMFGMSDGDLRSLYLIAAILSLRPLSTIVIDEIENGLHPDRAIRLIKYLENIARIGQIQVLFTTHSPDVINKLSVEEIIFVGKDKNGDSQFKLLIDSEQLSIIKKMLKEGTQMSDFLDSFN</sequence>
<name>A0A1G2PWP9_9BACT</name>
<evidence type="ECO:0000313" key="2">
    <source>
        <dbReference type="EMBL" id="OHA52746.1"/>
    </source>
</evidence>
<protein>
    <recommendedName>
        <fullName evidence="1">ATPase AAA-type core domain-containing protein</fullName>
    </recommendedName>
</protein>
<dbReference type="GO" id="GO:0005524">
    <property type="term" value="F:ATP binding"/>
    <property type="evidence" value="ECO:0007669"/>
    <property type="project" value="InterPro"/>
</dbReference>
<dbReference type="SUPFAM" id="SSF52540">
    <property type="entry name" value="P-loop containing nucleoside triphosphate hydrolases"/>
    <property type="match status" value="1"/>
</dbReference>
<dbReference type="Gene3D" id="3.40.50.300">
    <property type="entry name" value="P-loop containing nucleotide triphosphate hydrolases"/>
    <property type="match status" value="1"/>
</dbReference>
<dbReference type="EMBL" id="MHSW01000005">
    <property type="protein sequence ID" value="OHA52746.1"/>
    <property type="molecule type" value="Genomic_DNA"/>
</dbReference>
<evidence type="ECO:0000259" key="1">
    <source>
        <dbReference type="Pfam" id="PF13304"/>
    </source>
</evidence>
<dbReference type="PANTHER" id="PTHR40396:SF1">
    <property type="entry name" value="ATPASE AAA-TYPE CORE DOMAIN-CONTAINING PROTEIN"/>
    <property type="match status" value="1"/>
</dbReference>
<dbReference type="InterPro" id="IPR027417">
    <property type="entry name" value="P-loop_NTPase"/>
</dbReference>
<proteinExistence type="predicted"/>
<dbReference type="Pfam" id="PF13304">
    <property type="entry name" value="AAA_21"/>
    <property type="match status" value="1"/>
</dbReference>
<accession>A0A1G2PWP9</accession>
<dbReference type="AlphaFoldDB" id="A0A1G2PWP9"/>
<reference evidence="2 3" key="1">
    <citation type="journal article" date="2016" name="Nat. Commun.">
        <title>Thousands of microbial genomes shed light on interconnected biogeochemical processes in an aquifer system.</title>
        <authorList>
            <person name="Anantharaman K."/>
            <person name="Brown C.T."/>
            <person name="Hug L.A."/>
            <person name="Sharon I."/>
            <person name="Castelle C.J."/>
            <person name="Probst A.J."/>
            <person name="Thomas B.C."/>
            <person name="Singh A."/>
            <person name="Wilkins M.J."/>
            <person name="Karaoz U."/>
            <person name="Brodie E.L."/>
            <person name="Williams K.H."/>
            <person name="Hubbard S.S."/>
            <person name="Banfield J.F."/>
        </authorList>
    </citation>
    <scope>NUCLEOTIDE SEQUENCE [LARGE SCALE GENOMIC DNA]</scope>
</reference>
<organism evidence="2 3">
    <name type="scientific">Candidatus Terrybacteria bacterium RIFCSPLOWO2_01_FULL_40_23</name>
    <dbReference type="NCBI Taxonomy" id="1802366"/>
    <lineage>
        <taxon>Bacteria</taxon>
        <taxon>Candidatus Terryibacteriota</taxon>
    </lineage>
</organism>
<dbReference type="InterPro" id="IPR003959">
    <property type="entry name" value="ATPase_AAA_core"/>
</dbReference>
<evidence type="ECO:0000313" key="3">
    <source>
        <dbReference type="Proteomes" id="UP000176951"/>
    </source>
</evidence>
<dbReference type="CDD" id="cd00267">
    <property type="entry name" value="ABC_ATPase"/>
    <property type="match status" value="1"/>
</dbReference>
<dbReference type="InterPro" id="IPR014555">
    <property type="entry name" value="RecF-like"/>
</dbReference>
<dbReference type="PANTHER" id="PTHR40396">
    <property type="entry name" value="ATPASE-LIKE PROTEIN"/>
    <property type="match status" value="1"/>
</dbReference>
<gene>
    <name evidence="2" type="ORF">A3A97_01225</name>
</gene>